<dbReference type="Pfam" id="PF00474">
    <property type="entry name" value="SSF"/>
    <property type="match status" value="1"/>
</dbReference>
<name>A0A6I6AHJ4_9PLAN</name>
<dbReference type="InterPro" id="IPR001734">
    <property type="entry name" value="Na/solute_symporter"/>
</dbReference>
<feature type="transmembrane region" description="Helical" evidence="8">
    <location>
        <begin position="271"/>
        <end position="297"/>
    </location>
</feature>
<feature type="transmembrane region" description="Helical" evidence="8">
    <location>
        <begin position="156"/>
        <end position="175"/>
    </location>
</feature>
<evidence type="ECO:0000256" key="7">
    <source>
        <dbReference type="RuleBase" id="RU362091"/>
    </source>
</evidence>
<feature type="transmembrane region" description="Helical" evidence="8">
    <location>
        <begin position="423"/>
        <end position="444"/>
    </location>
</feature>
<dbReference type="GO" id="GO:0005886">
    <property type="term" value="C:plasma membrane"/>
    <property type="evidence" value="ECO:0007669"/>
    <property type="project" value="TreeGrafter"/>
</dbReference>
<keyword evidence="4 8" id="KW-0812">Transmembrane</keyword>
<reference evidence="9 10" key="1">
    <citation type="submission" date="2019-09" db="EMBL/GenBank/DDBJ databases">
        <title>Gimesia benthica sp. nov., a novel bacterium isolated from deep-sea water of the Northwest Indian Ocean.</title>
        <authorList>
            <person name="Dai X."/>
        </authorList>
    </citation>
    <scope>NUCLEOTIDE SEQUENCE [LARGE SCALE GENOMIC DNA]</scope>
    <source>
        <strain evidence="9 10">E7</strain>
    </source>
</reference>
<dbReference type="InterPro" id="IPR038377">
    <property type="entry name" value="Na/Glc_symporter_sf"/>
</dbReference>
<dbReference type="GO" id="GO:0022857">
    <property type="term" value="F:transmembrane transporter activity"/>
    <property type="evidence" value="ECO:0007669"/>
    <property type="project" value="InterPro"/>
</dbReference>
<accession>A0A6I6AHJ4</accession>
<dbReference type="Proteomes" id="UP000427281">
    <property type="component" value="Chromosome"/>
</dbReference>
<feature type="transmembrane region" description="Helical" evidence="8">
    <location>
        <begin position="6"/>
        <end position="25"/>
    </location>
</feature>
<evidence type="ECO:0000256" key="2">
    <source>
        <dbReference type="ARBA" id="ARBA00006434"/>
    </source>
</evidence>
<evidence type="ECO:0000313" key="9">
    <source>
        <dbReference type="EMBL" id="QGQ26153.1"/>
    </source>
</evidence>
<feature type="transmembrane region" description="Helical" evidence="8">
    <location>
        <begin position="396"/>
        <end position="414"/>
    </location>
</feature>
<evidence type="ECO:0000256" key="4">
    <source>
        <dbReference type="ARBA" id="ARBA00022692"/>
    </source>
</evidence>
<feature type="transmembrane region" description="Helical" evidence="8">
    <location>
        <begin position="46"/>
        <end position="66"/>
    </location>
</feature>
<evidence type="ECO:0000256" key="5">
    <source>
        <dbReference type="ARBA" id="ARBA00022989"/>
    </source>
</evidence>
<dbReference type="CDD" id="cd11474">
    <property type="entry name" value="SLC5sbd_CHT"/>
    <property type="match status" value="1"/>
</dbReference>
<evidence type="ECO:0000256" key="8">
    <source>
        <dbReference type="SAM" id="Phobius"/>
    </source>
</evidence>
<keyword evidence="10" id="KW-1185">Reference proteome</keyword>
<dbReference type="KEGG" id="gim:F1728_27260"/>
<keyword evidence="6 8" id="KW-0472">Membrane</keyword>
<feature type="transmembrane region" description="Helical" evidence="8">
    <location>
        <begin position="365"/>
        <end position="384"/>
    </location>
</feature>
<protein>
    <submittedName>
        <fullName evidence="9">Sodium:solute symporter</fullName>
    </submittedName>
</protein>
<feature type="transmembrane region" description="Helical" evidence="8">
    <location>
        <begin position="456"/>
        <end position="476"/>
    </location>
</feature>
<sequence>MICMTFWLGILLTLYVLLMVGLGLYAGGRVQTEEDYLVAGRRLPLWLAWGTLLATWFGAATVLGASEAARAEGVQGTILDPFASGLALIVAGLFFARRVWEMKLLTVGDLFAQKYGPKTELISSIVQALGYLPWIAAQYLAQSAILTHFFGVDSTVAILISALFVTFLTMIGGMWSVTLTDTVQICVVLISLVMLGVNFAASVGEGSVVVGIETTWERTPPELRTLLPEAGLLALLGWSTTWINGIFGNLPGQDLMQRIFASRSGAVASRACILAGCVYILFGLLPVGLGLASRQLWPDELPQGSDGQVLLALAELLLSPLGICLLVVTLLAIVVSTCTSAMLSPAALLSHNLLHRINWFDQRRLLTSRLSVVIVALASLPLALVTEEILELLESALAVGLVALLVPFVAGVYLKPRGEWPGLLSIGCGALFWTAHQIAASLLVTDEEQLDSVSALLLSIPPELTGLLASILGYLVGQRLLHSQPDSTF</sequence>
<dbReference type="AlphaFoldDB" id="A0A6I6AHJ4"/>
<feature type="transmembrane region" description="Helical" evidence="8">
    <location>
        <begin position="230"/>
        <end position="250"/>
    </location>
</feature>
<evidence type="ECO:0000313" key="10">
    <source>
        <dbReference type="Proteomes" id="UP000427281"/>
    </source>
</evidence>
<dbReference type="EMBL" id="CP043930">
    <property type="protein sequence ID" value="QGQ26153.1"/>
    <property type="molecule type" value="Genomic_DNA"/>
</dbReference>
<dbReference type="PROSITE" id="PS50283">
    <property type="entry name" value="NA_SOLUT_SYMP_3"/>
    <property type="match status" value="1"/>
</dbReference>
<keyword evidence="5 8" id="KW-1133">Transmembrane helix</keyword>
<dbReference type="PANTHER" id="PTHR48086">
    <property type="entry name" value="SODIUM/PROLINE SYMPORTER-RELATED"/>
    <property type="match status" value="1"/>
</dbReference>
<proteinExistence type="inferred from homology"/>
<gene>
    <name evidence="9" type="ORF">F1728_27260</name>
</gene>
<feature type="transmembrane region" description="Helical" evidence="8">
    <location>
        <begin position="78"/>
        <end position="100"/>
    </location>
</feature>
<keyword evidence="3" id="KW-0813">Transport</keyword>
<organism evidence="9 10">
    <name type="scientific">Gimesia benthica</name>
    <dbReference type="NCBI Taxonomy" id="2608982"/>
    <lineage>
        <taxon>Bacteria</taxon>
        <taxon>Pseudomonadati</taxon>
        <taxon>Planctomycetota</taxon>
        <taxon>Planctomycetia</taxon>
        <taxon>Planctomycetales</taxon>
        <taxon>Planctomycetaceae</taxon>
        <taxon>Gimesia</taxon>
    </lineage>
</organism>
<evidence type="ECO:0000256" key="3">
    <source>
        <dbReference type="ARBA" id="ARBA00022448"/>
    </source>
</evidence>
<comment type="subcellular location">
    <subcellularLocation>
        <location evidence="1">Membrane</location>
        <topology evidence="1">Multi-pass membrane protein</topology>
    </subcellularLocation>
</comment>
<dbReference type="Gene3D" id="1.20.1730.10">
    <property type="entry name" value="Sodium/glucose cotransporter"/>
    <property type="match status" value="1"/>
</dbReference>
<feature type="transmembrane region" description="Helical" evidence="8">
    <location>
        <begin position="317"/>
        <end position="344"/>
    </location>
</feature>
<dbReference type="PANTHER" id="PTHR48086:SF7">
    <property type="entry name" value="SODIUM-SOLUTE SYMPORTER-RELATED"/>
    <property type="match status" value="1"/>
</dbReference>
<evidence type="ECO:0000256" key="1">
    <source>
        <dbReference type="ARBA" id="ARBA00004141"/>
    </source>
</evidence>
<dbReference type="InterPro" id="IPR050277">
    <property type="entry name" value="Sodium:Solute_Symporter"/>
</dbReference>
<feature type="transmembrane region" description="Helical" evidence="8">
    <location>
        <begin position="121"/>
        <end position="141"/>
    </location>
</feature>
<evidence type="ECO:0000256" key="6">
    <source>
        <dbReference type="ARBA" id="ARBA00023136"/>
    </source>
</evidence>
<comment type="similarity">
    <text evidence="2 7">Belongs to the sodium:solute symporter (SSF) (TC 2.A.21) family.</text>
</comment>
<feature type="transmembrane region" description="Helical" evidence="8">
    <location>
        <begin position="187"/>
        <end position="210"/>
    </location>
</feature>